<sequence length="94" mass="9893">MHSNRNEFWDSRSPRSNGVATAGFIVGIVGFLLSWIPLVGIPIGHIMGVIAIILSIIGMIRASVVQTGRSTAAAGLVFGIVTVVLKSIPLLNLL</sequence>
<feature type="transmembrane region" description="Helical" evidence="1">
    <location>
        <begin position="18"/>
        <end position="36"/>
    </location>
</feature>
<keyword evidence="1" id="KW-1133">Transmembrane helix</keyword>
<protein>
    <recommendedName>
        <fullName evidence="4">DUF4190 domain-containing protein</fullName>
    </recommendedName>
</protein>
<dbReference type="Proteomes" id="UP001164803">
    <property type="component" value="Chromosome"/>
</dbReference>
<feature type="transmembrane region" description="Helical" evidence="1">
    <location>
        <begin position="72"/>
        <end position="91"/>
    </location>
</feature>
<keyword evidence="3" id="KW-1185">Reference proteome</keyword>
<dbReference type="EMBL" id="CP104064">
    <property type="protein sequence ID" value="WAH37017.1"/>
    <property type="molecule type" value="Genomic_DNA"/>
</dbReference>
<dbReference type="RefSeq" id="WP_268044448.1">
    <property type="nucleotide sequence ID" value="NZ_CP104064.1"/>
</dbReference>
<name>A0ABY6Z289_9BACL</name>
<keyword evidence="1" id="KW-0472">Membrane</keyword>
<keyword evidence="1" id="KW-0812">Transmembrane</keyword>
<feature type="transmembrane region" description="Helical" evidence="1">
    <location>
        <begin position="42"/>
        <end position="60"/>
    </location>
</feature>
<organism evidence="2 3">
    <name type="scientific">Alicyclobacillus dauci</name>
    <dbReference type="NCBI Taxonomy" id="1475485"/>
    <lineage>
        <taxon>Bacteria</taxon>
        <taxon>Bacillati</taxon>
        <taxon>Bacillota</taxon>
        <taxon>Bacilli</taxon>
        <taxon>Bacillales</taxon>
        <taxon>Alicyclobacillaceae</taxon>
        <taxon>Alicyclobacillus</taxon>
    </lineage>
</organism>
<proteinExistence type="predicted"/>
<evidence type="ECO:0000313" key="2">
    <source>
        <dbReference type="EMBL" id="WAH37017.1"/>
    </source>
</evidence>
<gene>
    <name evidence="2" type="ORF">NZD86_00065</name>
</gene>
<reference evidence="2" key="1">
    <citation type="submission" date="2022-08" db="EMBL/GenBank/DDBJ databases">
        <title>Alicyclobacillus dauci DSM2870, complete genome.</title>
        <authorList>
            <person name="Wang Q."/>
            <person name="Cai R."/>
            <person name="Wang Z."/>
        </authorList>
    </citation>
    <scope>NUCLEOTIDE SEQUENCE</scope>
    <source>
        <strain evidence="2">DSM 28700</strain>
    </source>
</reference>
<accession>A0ABY6Z289</accession>
<evidence type="ECO:0008006" key="4">
    <source>
        <dbReference type="Google" id="ProtNLM"/>
    </source>
</evidence>
<evidence type="ECO:0000256" key="1">
    <source>
        <dbReference type="SAM" id="Phobius"/>
    </source>
</evidence>
<evidence type="ECO:0000313" key="3">
    <source>
        <dbReference type="Proteomes" id="UP001164803"/>
    </source>
</evidence>